<keyword evidence="3" id="KW-1185">Reference proteome</keyword>
<dbReference type="Proteomes" id="UP000807306">
    <property type="component" value="Unassembled WGS sequence"/>
</dbReference>
<gene>
    <name evidence="2" type="ORF">CPB83DRAFT_564615</name>
</gene>
<dbReference type="EMBL" id="MU157888">
    <property type="protein sequence ID" value="KAF9525174.1"/>
    <property type="molecule type" value="Genomic_DNA"/>
</dbReference>
<evidence type="ECO:0000313" key="3">
    <source>
        <dbReference type="Proteomes" id="UP000807306"/>
    </source>
</evidence>
<evidence type="ECO:0000256" key="1">
    <source>
        <dbReference type="SAM" id="MobiDB-lite"/>
    </source>
</evidence>
<reference evidence="2" key="1">
    <citation type="submission" date="2020-11" db="EMBL/GenBank/DDBJ databases">
        <authorList>
            <consortium name="DOE Joint Genome Institute"/>
            <person name="Ahrendt S."/>
            <person name="Riley R."/>
            <person name="Andreopoulos W."/>
            <person name="Labutti K."/>
            <person name="Pangilinan J."/>
            <person name="Ruiz-Duenas F.J."/>
            <person name="Barrasa J.M."/>
            <person name="Sanchez-Garcia M."/>
            <person name="Camarero S."/>
            <person name="Miyauchi S."/>
            <person name="Serrano A."/>
            <person name="Linde D."/>
            <person name="Babiker R."/>
            <person name="Drula E."/>
            <person name="Ayuso-Fernandez I."/>
            <person name="Pacheco R."/>
            <person name="Padilla G."/>
            <person name="Ferreira P."/>
            <person name="Barriuso J."/>
            <person name="Kellner H."/>
            <person name="Castanera R."/>
            <person name="Alfaro M."/>
            <person name="Ramirez L."/>
            <person name="Pisabarro A.G."/>
            <person name="Kuo A."/>
            <person name="Tritt A."/>
            <person name="Lipzen A."/>
            <person name="He G."/>
            <person name="Yan M."/>
            <person name="Ng V."/>
            <person name="Cullen D."/>
            <person name="Martin F."/>
            <person name="Rosso M.-N."/>
            <person name="Henrissat B."/>
            <person name="Hibbett D."/>
            <person name="Martinez A.T."/>
            <person name="Grigoriev I.V."/>
        </authorList>
    </citation>
    <scope>NUCLEOTIDE SEQUENCE</scope>
    <source>
        <strain evidence="2">CBS 506.95</strain>
    </source>
</reference>
<comment type="caution">
    <text evidence="2">The sequence shown here is derived from an EMBL/GenBank/DDBJ whole genome shotgun (WGS) entry which is preliminary data.</text>
</comment>
<proteinExistence type="predicted"/>
<feature type="region of interest" description="Disordered" evidence="1">
    <location>
        <begin position="46"/>
        <end position="100"/>
    </location>
</feature>
<evidence type="ECO:0000313" key="2">
    <source>
        <dbReference type="EMBL" id="KAF9525174.1"/>
    </source>
</evidence>
<sequence>MFKPTPESIRRTLPPSPRPATTASSTNNYLTSVTLDVAIHSWKGRSSGSPLKDGGTNNPQCLESNTSNLKFQPSVECQNQKEKPKQGLQGIQETEKQKNRKSARIVAISLRNIRRGTRNKDQPFGGHFYQRQSLLLGKIAIGRRDCASWATTYMLAELTLICYSSMAQL</sequence>
<accession>A0A9P6EA94</accession>
<organism evidence="2 3">
    <name type="scientific">Crepidotus variabilis</name>
    <dbReference type="NCBI Taxonomy" id="179855"/>
    <lineage>
        <taxon>Eukaryota</taxon>
        <taxon>Fungi</taxon>
        <taxon>Dikarya</taxon>
        <taxon>Basidiomycota</taxon>
        <taxon>Agaricomycotina</taxon>
        <taxon>Agaricomycetes</taxon>
        <taxon>Agaricomycetidae</taxon>
        <taxon>Agaricales</taxon>
        <taxon>Agaricineae</taxon>
        <taxon>Crepidotaceae</taxon>
        <taxon>Crepidotus</taxon>
    </lineage>
</organism>
<protein>
    <submittedName>
        <fullName evidence="2">Uncharacterized protein</fullName>
    </submittedName>
</protein>
<feature type="compositionally biased region" description="Polar residues" evidence="1">
    <location>
        <begin position="46"/>
        <end position="78"/>
    </location>
</feature>
<name>A0A9P6EA94_9AGAR</name>
<feature type="region of interest" description="Disordered" evidence="1">
    <location>
        <begin position="1"/>
        <end position="27"/>
    </location>
</feature>
<dbReference type="AlphaFoldDB" id="A0A9P6EA94"/>